<sequence length="284" mass="29587">MPGFTTRSLALTILFLTASNAFGSKILLIGGDDASNTSMMASVLEAQGNTVTTAPAYTAFTGSGLSAYNAVFLLPNGSYYNGVDMPDSGQQALVDYVKNGGGLVTSEAVGDMIQGPGGVHMLQKLAQALPFTGLFHNTANSPVILGQITNDPIMNDQLPSQLVLHPQGYNTEIGYTPKWGATAFFDTNQWTATFGGYGVMAGVVGWNFGSGRVLSLSMFSDSALLADPNYDRLVGNSVRWATSAKAVPDPGSTPVPEPSSLLVLGAAGIAFAAVSRSRRRSCEG</sequence>
<dbReference type="NCBIfam" id="TIGR02595">
    <property type="entry name" value="PEP_CTERM"/>
    <property type="match status" value="1"/>
</dbReference>
<protein>
    <recommendedName>
        <fullName evidence="1">Ice-binding protein C-terminal domain-containing protein</fullName>
    </recommendedName>
</protein>
<dbReference type="Pfam" id="PF07589">
    <property type="entry name" value="PEP-CTERM"/>
    <property type="match status" value="1"/>
</dbReference>
<dbReference type="AlphaFoldDB" id="A0A1U7CJH3"/>
<accession>A0A1U7CJH3</accession>
<keyword evidence="3" id="KW-1185">Reference proteome</keyword>
<dbReference type="RefSeq" id="WP_168189292.1">
    <property type="nucleotide sequence ID" value="NZ_CP019082.1"/>
</dbReference>
<dbReference type="EMBL" id="CP019082">
    <property type="protein sequence ID" value="APW59082.1"/>
    <property type="molecule type" value="Genomic_DNA"/>
</dbReference>
<evidence type="ECO:0000313" key="2">
    <source>
        <dbReference type="EMBL" id="APW59082.1"/>
    </source>
</evidence>
<dbReference type="SUPFAM" id="SSF52317">
    <property type="entry name" value="Class I glutamine amidotransferase-like"/>
    <property type="match status" value="1"/>
</dbReference>
<feature type="domain" description="Ice-binding protein C-terminal" evidence="1">
    <location>
        <begin position="254"/>
        <end position="279"/>
    </location>
</feature>
<name>A0A1U7CJH3_9BACT</name>
<evidence type="ECO:0000259" key="1">
    <source>
        <dbReference type="Pfam" id="PF07589"/>
    </source>
</evidence>
<dbReference type="KEGG" id="pbor:BSF38_00496"/>
<reference evidence="3" key="1">
    <citation type="submission" date="2016-12" db="EMBL/GenBank/DDBJ databases">
        <title>Comparative genomics of four Isosphaeraceae planctomycetes: a common pool of plasmids and glycoside hydrolase genes.</title>
        <authorList>
            <person name="Ivanova A."/>
        </authorList>
    </citation>
    <scope>NUCLEOTIDE SEQUENCE [LARGE SCALE GENOMIC DNA]</scope>
    <source>
        <strain evidence="3">PX4</strain>
    </source>
</reference>
<organism evidence="2 3">
    <name type="scientific">Paludisphaera borealis</name>
    <dbReference type="NCBI Taxonomy" id="1387353"/>
    <lineage>
        <taxon>Bacteria</taxon>
        <taxon>Pseudomonadati</taxon>
        <taxon>Planctomycetota</taxon>
        <taxon>Planctomycetia</taxon>
        <taxon>Isosphaerales</taxon>
        <taxon>Isosphaeraceae</taxon>
        <taxon>Paludisphaera</taxon>
    </lineage>
</organism>
<evidence type="ECO:0000313" key="3">
    <source>
        <dbReference type="Proteomes" id="UP000186309"/>
    </source>
</evidence>
<dbReference type="InterPro" id="IPR013424">
    <property type="entry name" value="Ice-binding_C"/>
</dbReference>
<dbReference type="Gene3D" id="3.40.50.880">
    <property type="match status" value="1"/>
</dbReference>
<dbReference type="STRING" id="1387353.BSF38_00496"/>
<proteinExistence type="predicted"/>
<dbReference type="Proteomes" id="UP000186309">
    <property type="component" value="Chromosome"/>
</dbReference>
<dbReference type="InterPro" id="IPR029062">
    <property type="entry name" value="Class_I_gatase-like"/>
</dbReference>
<gene>
    <name evidence="2" type="ORF">BSF38_00496</name>
</gene>